<reference evidence="2" key="1">
    <citation type="journal article" date="2023" name="Mol. Phylogenet. Evol.">
        <title>Genome-scale phylogeny and comparative genomics of the fungal order Sordariales.</title>
        <authorList>
            <person name="Hensen N."/>
            <person name="Bonometti L."/>
            <person name="Westerberg I."/>
            <person name="Brannstrom I.O."/>
            <person name="Guillou S."/>
            <person name="Cros-Aarteil S."/>
            <person name="Calhoun S."/>
            <person name="Haridas S."/>
            <person name="Kuo A."/>
            <person name="Mondo S."/>
            <person name="Pangilinan J."/>
            <person name="Riley R."/>
            <person name="LaButti K."/>
            <person name="Andreopoulos B."/>
            <person name="Lipzen A."/>
            <person name="Chen C."/>
            <person name="Yan M."/>
            <person name="Daum C."/>
            <person name="Ng V."/>
            <person name="Clum A."/>
            <person name="Steindorff A."/>
            <person name="Ohm R.A."/>
            <person name="Martin F."/>
            <person name="Silar P."/>
            <person name="Natvig D.O."/>
            <person name="Lalanne C."/>
            <person name="Gautier V."/>
            <person name="Ament-Velasquez S.L."/>
            <person name="Kruys A."/>
            <person name="Hutchinson M.I."/>
            <person name="Powell A.J."/>
            <person name="Barry K."/>
            <person name="Miller A.N."/>
            <person name="Grigoriev I.V."/>
            <person name="Debuchy R."/>
            <person name="Gladieux P."/>
            <person name="Hiltunen Thoren M."/>
            <person name="Johannesson H."/>
        </authorList>
    </citation>
    <scope>NUCLEOTIDE SEQUENCE</scope>
    <source>
        <strain evidence="2">CBS 532.94</strain>
    </source>
</reference>
<feature type="region of interest" description="Disordered" evidence="1">
    <location>
        <begin position="1"/>
        <end position="93"/>
    </location>
</feature>
<evidence type="ECO:0000313" key="2">
    <source>
        <dbReference type="EMBL" id="KAK4237623.1"/>
    </source>
</evidence>
<gene>
    <name evidence="2" type="ORF">C8A03DRAFT_34426</name>
</gene>
<comment type="caution">
    <text evidence="2">The sequence shown here is derived from an EMBL/GenBank/DDBJ whole genome shotgun (WGS) entry which is preliminary data.</text>
</comment>
<proteinExistence type="predicted"/>
<evidence type="ECO:0000313" key="3">
    <source>
        <dbReference type="Proteomes" id="UP001303760"/>
    </source>
</evidence>
<dbReference type="AlphaFoldDB" id="A0AAN7CAW5"/>
<sequence>MDTQRRSKSPFRFDESSDESPENDIQTPEISPSPESESLSEPAGDDETLSARTTSASTEIAEGNGSTNPNPFPSPAREETAELPEELGSQEATTPPQATALLNQQQVAMEEVAAILGEDWYPQTPPPRKRRCYRRRACEVVDYARMSLKTAEDYEKYALRKRIPFCHDNDHLGYHHMPMPMPMAGVGMETVEDTEIEWEHVEDRDGDGDGGTLREGEYEDYLMLGAY</sequence>
<accession>A0AAN7CAW5</accession>
<feature type="compositionally biased region" description="Polar residues" evidence="1">
    <location>
        <begin position="50"/>
        <end position="69"/>
    </location>
</feature>
<name>A0AAN7CAW5_9PEZI</name>
<dbReference type="Proteomes" id="UP001303760">
    <property type="component" value="Unassembled WGS sequence"/>
</dbReference>
<keyword evidence="3" id="KW-1185">Reference proteome</keyword>
<dbReference type="EMBL" id="MU860130">
    <property type="protein sequence ID" value="KAK4237623.1"/>
    <property type="molecule type" value="Genomic_DNA"/>
</dbReference>
<feature type="compositionally biased region" description="Low complexity" evidence="1">
    <location>
        <begin position="28"/>
        <end position="42"/>
    </location>
</feature>
<organism evidence="2 3">
    <name type="scientific">Achaetomium macrosporum</name>
    <dbReference type="NCBI Taxonomy" id="79813"/>
    <lineage>
        <taxon>Eukaryota</taxon>
        <taxon>Fungi</taxon>
        <taxon>Dikarya</taxon>
        <taxon>Ascomycota</taxon>
        <taxon>Pezizomycotina</taxon>
        <taxon>Sordariomycetes</taxon>
        <taxon>Sordariomycetidae</taxon>
        <taxon>Sordariales</taxon>
        <taxon>Chaetomiaceae</taxon>
        <taxon>Achaetomium</taxon>
    </lineage>
</organism>
<evidence type="ECO:0000256" key="1">
    <source>
        <dbReference type="SAM" id="MobiDB-lite"/>
    </source>
</evidence>
<protein>
    <submittedName>
        <fullName evidence="2">Uncharacterized protein</fullName>
    </submittedName>
</protein>
<reference evidence="2" key="2">
    <citation type="submission" date="2023-05" db="EMBL/GenBank/DDBJ databases">
        <authorList>
            <consortium name="Lawrence Berkeley National Laboratory"/>
            <person name="Steindorff A."/>
            <person name="Hensen N."/>
            <person name="Bonometti L."/>
            <person name="Westerberg I."/>
            <person name="Brannstrom I.O."/>
            <person name="Guillou S."/>
            <person name="Cros-Aarteil S."/>
            <person name="Calhoun S."/>
            <person name="Haridas S."/>
            <person name="Kuo A."/>
            <person name="Mondo S."/>
            <person name="Pangilinan J."/>
            <person name="Riley R."/>
            <person name="Labutti K."/>
            <person name="Andreopoulos B."/>
            <person name="Lipzen A."/>
            <person name="Chen C."/>
            <person name="Yanf M."/>
            <person name="Daum C."/>
            <person name="Ng V."/>
            <person name="Clum A."/>
            <person name="Ohm R."/>
            <person name="Martin F."/>
            <person name="Silar P."/>
            <person name="Natvig D."/>
            <person name="Lalanne C."/>
            <person name="Gautier V."/>
            <person name="Ament-Velasquez S.L."/>
            <person name="Kruys A."/>
            <person name="Hutchinson M.I."/>
            <person name="Powell A.J."/>
            <person name="Barry K."/>
            <person name="Miller A.N."/>
            <person name="Grigoriev I.V."/>
            <person name="Debuchy R."/>
            <person name="Gladieux P."/>
            <person name="Thoren M.H."/>
            <person name="Johannesson H."/>
        </authorList>
    </citation>
    <scope>NUCLEOTIDE SEQUENCE</scope>
    <source>
        <strain evidence="2">CBS 532.94</strain>
    </source>
</reference>